<dbReference type="EMBL" id="KQ999306">
    <property type="protein sequence ID" value="KZV42090.1"/>
    <property type="molecule type" value="Genomic_DNA"/>
</dbReference>
<evidence type="ECO:0000256" key="1">
    <source>
        <dbReference type="SAM" id="MobiDB-lite"/>
    </source>
</evidence>
<dbReference type="Proteomes" id="UP000250235">
    <property type="component" value="Unassembled WGS sequence"/>
</dbReference>
<name>A0A2Z7CBP1_9LAMI</name>
<accession>A0A2Z7CBP1</accession>
<evidence type="ECO:0000313" key="3">
    <source>
        <dbReference type="Proteomes" id="UP000250235"/>
    </source>
</evidence>
<keyword evidence="3" id="KW-1185">Reference proteome</keyword>
<feature type="compositionally biased region" description="Pro residues" evidence="1">
    <location>
        <begin position="116"/>
        <end position="125"/>
    </location>
</feature>
<sequence length="125" mass="14516">MDDILKFEAISNNSDTHYYHLDIRKPSCTLQMTNCDYSSGEVPEARPIRESSRKRRSCLEEFNHYTPLPLNYEITENRGDNLAQDTHQSRRNLPRDKCHSASLAEQRVQRRVKRSSPPPSPSINT</sequence>
<protein>
    <submittedName>
        <fullName evidence="2">Uncharacterized protein</fullName>
    </submittedName>
</protein>
<evidence type="ECO:0000313" key="2">
    <source>
        <dbReference type="EMBL" id="KZV42090.1"/>
    </source>
</evidence>
<feature type="region of interest" description="Disordered" evidence="1">
    <location>
        <begin position="76"/>
        <end position="125"/>
    </location>
</feature>
<dbReference type="AlphaFoldDB" id="A0A2Z7CBP1"/>
<organism evidence="2 3">
    <name type="scientific">Dorcoceras hygrometricum</name>
    <dbReference type="NCBI Taxonomy" id="472368"/>
    <lineage>
        <taxon>Eukaryota</taxon>
        <taxon>Viridiplantae</taxon>
        <taxon>Streptophyta</taxon>
        <taxon>Embryophyta</taxon>
        <taxon>Tracheophyta</taxon>
        <taxon>Spermatophyta</taxon>
        <taxon>Magnoliopsida</taxon>
        <taxon>eudicotyledons</taxon>
        <taxon>Gunneridae</taxon>
        <taxon>Pentapetalae</taxon>
        <taxon>asterids</taxon>
        <taxon>lamiids</taxon>
        <taxon>Lamiales</taxon>
        <taxon>Gesneriaceae</taxon>
        <taxon>Didymocarpoideae</taxon>
        <taxon>Trichosporeae</taxon>
        <taxon>Loxocarpinae</taxon>
        <taxon>Dorcoceras</taxon>
    </lineage>
</organism>
<proteinExistence type="predicted"/>
<reference evidence="2 3" key="1">
    <citation type="journal article" date="2015" name="Proc. Natl. Acad. Sci. U.S.A.">
        <title>The resurrection genome of Boea hygrometrica: A blueprint for survival of dehydration.</title>
        <authorList>
            <person name="Xiao L."/>
            <person name="Yang G."/>
            <person name="Zhang L."/>
            <person name="Yang X."/>
            <person name="Zhao S."/>
            <person name="Ji Z."/>
            <person name="Zhou Q."/>
            <person name="Hu M."/>
            <person name="Wang Y."/>
            <person name="Chen M."/>
            <person name="Xu Y."/>
            <person name="Jin H."/>
            <person name="Xiao X."/>
            <person name="Hu G."/>
            <person name="Bao F."/>
            <person name="Hu Y."/>
            <person name="Wan P."/>
            <person name="Li L."/>
            <person name="Deng X."/>
            <person name="Kuang T."/>
            <person name="Xiang C."/>
            <person name="Zhu J.K."/>
            <person name="Oliver M.J."/>
            <person name="He Y."/>
        </authorList>
    </citation>
    <scope>NUCLEOTIDE SEQUENCE [LARGE SCALE GENOMIC DNA]</scope>
    <source>
        <strain evidence="3">cv. XS01</strain>
    </source>
</reference>
<gene>
    <name evidence="2" type="ORF">F511_11686</name>
</gene>